<dbReference type="GO" id="GO:0015920">
    <property type="term" value="P:lipopolysaccharide transport"/>
    <property type="evidence" value="ECO:0007669"/>
    <property type="project" value="TreeGrafter"/>
</dbReference>
<dbReference type="InterPro" id="IPR047817">
    <property type="entry name" value="ABC2_TM_bact-type"/>
</dbReference>
<evidence type="ECO:0000256" key="10">
    <source>
        <dbReference type="ARBA" id="ARBA00023136"/>
    </source>
</evidence>
<dbReference type="PROSITE" id="PS51012">
    <property type="entry name" value="ABC_TM2"/>
    <property type="match status" value="1"/>
</dbReference>
<evidence type="ECO:0000259" key="12">
    <source>
        <dbReference type="PROSITE" id="PS51012"/>
    </source>
</evidence>
<protein>
    <recommendedName>
        <fullName evidence="11">Transport permease protein</fullName>
    </recommendedName>
</protein>
<organism evidence="13 14">
    <name type="scientific">Burkholderia diffusa</name>
    <dbReference type="NCBI Taxonomy" id="488732"/>
    <lineage>
        <taxon>Bacteria</taxon>
        <taxon>Pseudomonadati</taxon>
        <taxon>Pseudomonadota</taxon>
        <taxon>Betaproteobacteria</taxon>
        <taxon>Burkholderiales</taxon>
        <taxon>Burkholderiaceae</taxon>
        <taxon>Burkholderia</taxon>
        <taxon>Burkholderia cepacia complex</taxon>
    </lineage>
</organism>
<proteinExistence type="inferred from homology"/>
<name>A0AAW3PI81_9BURK</name>
<dbReference type="GO" id="GO:0015774">
    <property type="term" value="P:polysaccharide transport"/>
    <property type="evidence" value="ECO:0007669"/>
    <property type="project" value="UniProtKB-KW"/>
</dbReference>
<evidence type="ECO:0000256" key="9">
    <source>
        <dbReference type="ARBA" id="ARBA00023047"/>
    </source>
</evidence>
<keyword evidence="8 11" id="KW-1133">Transmembrane helix</keyword>
<dbReference type="GO" id="GO:0140359">
    <property type="term" value="F:ABC-type transporter activity"/>
    <property type="evidence" value="ECO:0007669"/>
    <property type="project" value="InterPro"/>
</dbReference>
<accession>A0AAW3PI81</accession>
<keyword evidence="9" id="KW-0625">Polysaccharide transport</keyword>
<keyword evidence="7" id="KW-0972">Capsule biogenesis/degradation</keyword>
<dbReference type="Proteomes" id="UP000063236">
    <property type="component" value="Unassembled WGS sequence"/>
</dbReference>
<evidence type="ECO:0000256" key="1">
    <source>
        <dbReference type="ARBA" id="ARBA00004651"/>
    </source>
</evidence>
<comment type="caution">
    <text evidence="11">Lacks conserved residue(s) required for the propagation of feature annotation.</text>
</comment>
<gene>
    <name evidence="13" type="ORF">WL88_13735</name>
</gene>
<keyword evidence="6 11" id="KW-0812">Transmembrane</keyword>
<dbReference type="AlphaFoldDB" id="A0AAW3PI81"/>
<evidence type="ECO:0000313" key="13">
    <source>
        <dbReference type="EMBL" id="KWF55211.1"/>
    </source>
</evidence>
<evidence type="ECO:0000256" key="6">
    <source>
        <dbReference type="ARBA" id="ARBA00022692"/>
    </source>
</evidence>
<evidence type="ECO:0000256" key="8">
    <source>
        <dbReference type="ARBA" id="ARBA00022989"/>
    </source>
</evidence>
<dbReference type="EMBL" id="LPJV01000023">
    <property type="protein sequence ID" value="KWF55211.1"/>
    <property type="molecule type" value="Genomic_DNA"/>
</dbReference>
<dbReference type="RefSeq" id="WP_059465473.1">
    <property type="nucleotide sequence ID" value="NZ_LOTC01000013.1"/>
</dbReference>
<evidence type="ECO:0000256" key="5">
    <source>
        <dbReference type="ARBA" id="ARBA00022597"/>
    </source>
</evidence>
<evidence type="ECO:0000256" key="11">
    <source>
        <dbReference type="RuleBase" id="RU361157"/>
    </source>
</evidence>
<dbReference type="InterPro" id="IPR000412">
    <property type="entry name" value="ABC_2_transport"/>
</dbReference>
<evidence type="ECO:0000256" key="3">
    <source>
        <dbReference type="ARBA" id="ARBA00022448"/>
    </source>
</evidence>
<keyword evidence="5" id="KW-0762">Sugar transport</keyword>
<sequence>MIDSPSISGRPRTSLLGSLRIQGRVLGALLMREVLTRYGRHNIGFLWVFLEPMLFTLGVTTLWTLTKAVHGSNLPITAFAVTGYSSVLLWRNCANRCALAITPNLGLLFHRNVRVIDLFLARIILELAGTTASATIISVVFISCGLMQPPADIAMVVQGWLFLAWFGTSLGLAVGGLSERSETAERLWHTVAYLMFPLSGAVFMVDWLPMSARQYILLIPTVHGVEMLRGGFFGSAVHVHYSIAYMTVSCLVVMLIGLMLVRAVGKKVEFE</sequence>
<comment type="subcellular location">
    <subcellularLocation>
        <location evidence="11">Cell inner membrane</location>
        <topology evidence="11">Multi-pass membrane protein</topology>
    </subcellularLocation>
    <subcellularLocation>
        <location evidence="1">Cell membrane</location>
        <topology evidence="1">Multi-pass membrane protein</topology>
    </subcellularLocation>
</comment>
<feature type="transmembrane region" description="Helical" evidence="11">
    <location>
        <begin position="153"/>
        <end position="175"/>
    </location>
</feature>
<evidence type="ECO:0000256" key="7">
    <source>
        <dbReference type="ARBA" id="ARBA00022903"/>
    </source>
</evidence>
<keyword evidence="10 11" id="KW-0472">Membrane</keyword>
<comment type="similarity">
    <text evidence="2 11">Belongs to the ABC-2 integral membrane protein family.</text>
</comment>
<dbReference type="PANTHER" id="PTHR30413">
    <property type="entry name" value="INNER MEMBRANE TRANSPORT PERMEASE"/>
    <property type="match status" value="1"/>
</dbReference>
<feature type="transmembrane region" description="Helical" evidence="11">
    <location>
        <begin position="243"/>
        <end position="265"/>
    </location>
</feature>
<feature type="transmembrane region" description="Helical" evidence="11">
    <location>
        <begin position="45"/>
        <end position="65"/>
    </location>
</feature>
<evidence type="ECO:0000256" key="4">
    <source>
        <dbReference type="ARBA" id="ARBA00022475"/>
    </source>
</evidence>
<evidence type="ECO:0000256" key="2">
    <source>
        <dbReference type="ARBA" id="ARBA00007783"/>
    </source>
</evidence>
<feature type="domain" description="ABC transmembrane type-2" evidence="12">
    <location>
        <begin position="43"/>
        <end position="264"/>
    </location>
</feature>
<dbReference type="InterPro" id="IPR013525">
    <property type="entry name" value="ABC2_TM"/>
</dbReference>
<feature type="transmembrane region" description="Helical" evidence="11">
    <location>
        <begin position="187"/>
        <end position="208"/>
    </location>
</feature>
<keyword evidence="4 11" id="KW-1003">Cell membrane</keyword>
<feature type="transmembrane region" description="Helical" evidence="11">
    <location>
        <begin position="119"/>
        <end position="141"/>
    </location>
</feature>
<dbReference type="Pfam" id="PF01061">
    <property type="entry name" value="ABC2_membrane"/>
    <property type="match status" value="1"/>
</dbReference>
<dbReference type="PANTHER" id="PTHR30413:SF10">
    <property type="entry name" value="CAPSULE POLYSACCHARIDE EXPORT INNER-MEMBRANE PROTEIN CTRC"/>
    <property type="match status" value="1"/>
</dbReference>
<dbReference type="GO" id="GO:0043190">
    <property type="term" value="C:ATP-binding cassette (ABC) transporter complex"/>
    <property type="evidence" value="ECO:0007669"/>
    <property type="project" value="InterPro"/>
</dbReference>
<evidence type="ECO:0000313" key="14">
    <source>
        <dbReference type="Proteomes" id="UP000063236"/>
    </source>
</evidence>
<keyword evidence="3 11" id="KW-0813">Transport</keyword>
<reference evidence="13 14" key="1">
    <citation type="submission" date="2015-11" db="EMBL/GenBank/DDBJ databases">
        <title>Expanding the genomic diversity of Burkholderia species for the development of highly accurate diagnostics.</title>
        <authorList>
            <person name="Sahl J."/>
            <person name="Keim P."/>
            <person name="Wagner D."/>
        </authorList>
    </citation>
    <scope>NUCLEOTIDE SEQUENCE [LARGE SCALE GENOMIC DNA]</scope>
    <source>
        <strain evidence="13 14">MSMB378WGS</strain>
    </source>
</reference>
<dbReference type="PRINTS" id="PR00164">
    <property type="entry name" value="ABC2TRNSPORT"/>
</dbReference>
<comment type="caution">
    <text evidence="13">The sequence shown here is derived from an EMBL/GenBank/DDBJ whole genome shotgun (WGS) entry which is preliminary data.</text>
</comment>